<accession>A0AAN7V3W4</accession>
<evidence type="ECO:0000256" key="9">
    <source>
        <dbReference type="ARBA" id="ARBA00022801"/>
    </source>
</evidence>
<evidence type="ECO:0000313" key="14">
    <source>
        <dbReference type="EMBL" id="KAK5639534.1"/>
    </source>
</evidence>
<keyword evidence="9" id="KW-0378">Hydrolase</keyword>
<comment type="similarity">
    <text evidence="4">Belongs to the HARBI1 family.</text>
</comment>
<comment type="caution">
    <text evidence="14">The sequence shown here is derived from an EMBL/GenBank/DDBJ whole genome shotgun (WGS) entry which is preliminary data.</text>
</comment>
<evidence type="ECO:0000259" key="13">
    <source>
        <dbReference type="Pfam" id="PF13359"/>
    </source>
</evidence>
<comment type="function">
    <text evidence="12">Transposase-derived protein that may have nuclease activity. Does not have transposase activity.</text>
</comment>
<dbReference type="InterPro" id="IPR027806">
    <property type="entry name" value="HARBI1_dom"/>
</dbReference>
<reference evidence="14 15" key="1">
    <citation type="journal article" date="2024" name="Insects">
        <title>An Improved Chromosome-Level Genome Assembly of the Firefly Pyrocoelia pectoralis.</title>
        <authorList>
            <person name="Fu X."/>
            <person name="Meyer-Rochow V.B."/>
            <person name="Ballantyne L."/>
            <person name="Zhu X."/>
        </authorList>
    </citation>
    <scope>NUCLEOTIDE SEQUENCE [LARGE SCALE GENOMIC DNA]</scope>
    <source>
        <strain evidence="14">XCY_ONT2</strain>
    </source>
</reference>
<organism evidence="14 15">
    <name type="scientific">Pyrocoelia pectoralis</name>
    <dbReference type="NCBI Taxonomy" id="417401"/>
    <lineage>
        <taxon>Eukaryota</taxon>
        <taxon>Metazoa</taxon>
        <taxon>Ecdysozoa</taxon>
        <taxon>Arthropoda</taxon>
        <taxon>Hexapoda</taxon>
        <taxon>Insecta</taxon>
        <taxon>Pterygota</taxon>
        <taxon>Neoptera</taxon>
        <taxon>Endopterygota</taxon>
        <taxon>Coleoptera</taxon>
        <taxon>Polyphaga</taxon>
        <taxon>Elateriformia</taxon>
        <taxon>Elateroidea</taxon>
        <taxon>Lampyridae</taxon>
        <taxon>Lampyrinae</taxon>
        <taxon>Pyrocoelia</taxon>
    </lineage>
</organism>
<evidence type="ECO:0000256" key="5">
    <source>
        <dbReference type="ARBA" id="ARBA00015519"/>
    </source>
</evidence>
<keyword evidence="7" id="KW-0540">Nuclease</keyword>
<dbReference type="AlphaFoldDB" id="A0AAN7V3W4"/>
<sequence>MENVQDVVDVNRVDGVDYVDLIDNMRAPRQMYVRENYFESLDEQKFFERFRLTKNTTLYLLNKIEEQLEYEHNRNNSIAPIDQLLLTLRTFATGGHLLSIADFIQADKSTISRLVTKVTHVIASLANEFIYMPRNQLEVKDCQNKFYDVCRFPRVIGAIDGTHIRIQSPGGVDAEVFRNRKGYFSINVQICINADFLIQDIVARWPGSAHDATIFNNSRLKFRFQEGEFGNGILLGDSGYMNTHYLMTPFLNTTARGQENYNRAHVRTRVKVENVIGIWKRRFPILAYGCRLKLESILPIIVATAVLHNVARLQGEPEPPNENNVNEHELQQAIVNGDIPIGGQENNQHDDRLHFVQNYFNN</sequence>
<dbReference type="PRINTS" id="PR02086">
    <property type="entry name" value="PUTNUCHARBI1"/>
</dbReference>
<comment type="cofactor">
    <cofactor evidence="1">
        <name>a divalent metal cation</name>
        <dbReference type="ChEBI" id="CHEBI:60240"/>
    </cofactor>
</comment>
<evidence type="ECO:0000256" key="11">
    <source>
        <dbReference type="ARBA" id="ARBA00030126"/>
    </source>
</evidence>
<dbReference type="Proteomes" id="UP001329430">
    <property type="component" value="Chromosome 9"/>
</dbReference>
<keyword evidence="15" id="KW-1185">Reference proteome</keyword>
<evidence type="ECO:0000256" key="12">
    <source>
        <dbReference type="ARBA" id="ARBA00045850"/>
    </source>
</evidence>
<dbReference type="InterPro" id="IPR026103">
    <property type="entry name" value="HARBI1_animal"/>
</dbReference>
<evidence type="ECO:0000256" key="4">
    <source>
        <dbReference type="ARBA" id="ARBA00006958"/>
    </source>
</evidence>
<dbReference type="GO" id="GO:0005737">
    <property type="term" value="C:cytoplasm"/>
    <property type="evidence" value="ECO:0007669"/>
    <property type="project" value="UniProtKB-SubCell"/>
</dbReference>
<gene>
    <name evidence="14" type="ORF">RI129_012026</name>
</gene>
<evidence type="ECO:0000256" key="8">
    <source>
        <dbReference type="ARBA" id="ARBA00022723"/>
    </source>
</evidence>
<evidence type="ECO:0000256" key="10">
    <source>
        <dbReference type="ARBA" id="ARBA00023242"/>
    </source>
</evidence>
<dbReference type="GO" id="GO:0005634">
    <property type="term" value="C:nucleus"/>
    <property type="evidence" value="ECO:0007669"/>
    <property type="project" value="UniProtKB-SubCell"/>
</dbReference>
<dbReference type="PANTHER" id="PTHR22930:SF289">
    <property type="entry name" value="DDE TNP4 DOMAIN-CONTAINING PROTEIN-RELATED"/>
    <property type="match status" value="1"/>
</dbReference>
<feature type="domain" description="DDE Tnp4" evidence="13">
    <location>
        <begin position="159"/>
        <end position="309"/>
    </location>
</feature>
<dbReference type="GO" id="GO:0046872">
    <property type="term" value="F:metal ion binding"/>
    <property type="evidence" value="ECO:0007669"/>
    <property type="project" value="UniProtKB-KW"/>
</dbReference>
<dbReference type="PANTHER" id="PTHR22930">
    <property type="match status" value="1"/>
</dbReference>
<keyword evidence="8" id="KW-0479">Metal-binding</keyword>
<dbReference type="Pfam" id="PF13359">
    <property type="entry name" value="DDE_Tnp_4"/>
    <property type="match status" value="1"/>
</dbReference>
<evidence type="ECO:0000256" key="3">
    <source>
        <dbReference type="ARBA" id="ARBA00004496"/>
    </source>
</evidence>
<keyword evidence="10" id="KW-0539">Nucleus</keyword>
<protein>
    <recommendedName>
        <fullName evidence="5">Putative nuclease HARBI1</fullName>
    </recommendedName>
    <alternativeName>
        <fullName evidence="11">Harbinger transposase-derived nuclease</fullName>
    </alternativeName>
</protein>
<keyword evidence="6" id="KW-0963">Cytoplasm</keyword>
<dbReference type="EMBL" id="JAVRBK010000009">
    <property type="protein sequence ID" value="KAK5639534.1"/>
    <property type="molecule type" value="Genomic_DNA"/>
</dbReference>
<evidence type="ECO:0000256" key="7">
    <source>
        <dbReference type="ARBA" id="ARBA00022722"/>
    </source>
</evidence>
<dbReference type="InterPro" id="IPR045249">
    <property type="entry name" value="HARBI1-like"/>
</dbReference>
<name>A0AAN7V3W4_9COLE</name>
<evidence type="ECO:0000256" key="6">
    <source>
        <dbReference type="ARBA" id="ARBA00022490"/>
    </source>
</evidence>
<evidence type="ECO:0000313" key="15">
    <source>
        <dbReference type="Proteomes" id="UP001329430"/>
    </source>
</evidence>
<dbReference type="GO" id="GO:0004518">
    <property type="term" value="F:nuclease activity"/>
    <property type="evidence" value="ECO:0007669"/>
    <property type="project" value="UniProtKB-KW"/>
</dbReference>
<evidence type="ECO:0000256" key="1">
    <source>
        <dbReference type="ARBA" id="ARBA00001968"/>
    </source>
</evidence>
<dbReference type="GO" id="GO:0016787">
    <property type="term" value="F:hydrolase activity"/>
    <property type="evidence" value="ECO:0007669"/>
    <property type="project" value="UniProtKB-KW"/>
</dbReference>
<comment type="subcellular location">
    <subcellularLocation>
        <location evidence="3">Cytoplasm</location>
    </subcellularLocation>
    <subcellularLocation>
        <location evidence="2">Nucleus</location>
    </subcellularLocation>
</comment>
<evidence type="ECO:0000256" key="2">
    <source>
        <dbReference type="ARBA" id="ARBA00004123"/>
    </source>
</evidence>
<proteinExistence type="inferred from homology"/>